<feature type="domain" description="Peptidase M11 gametolysin" evidence="1">
    <location>
        <begin position="68"/>
        <end position="201"/>
    </location>
</feature>
<dbReference type="InterPro" id="IPR008752">
    <property type="entry name" value="Peptidase_M11"/>
</dbReference>
<evidence type="ECO:0000313" key="2">
    <source>
        <dbReference type="EMBL" id="QOV89511.1"/>
    </source>
</evidence>
<dbReference type="SUPFAM" id="SSF55486">
    <property type="entry name" value="Metalloproteases ('zincins'), catalytic domain"/>
    <property type="match status" value="1"/>
</dbReference>
<dbReference type="Gene3D" id="3.40.390.10">
    <property type="entry name" value="Collagenase (Catalytic Domain)"/>
    <property type="match status" value="1"/>
</dbReference>
<evidence type="ECO:0000259" key="1">
    <source>
        <dbReference type="Pfam" id="PF05548"/>
    </source>
</evidence>
<reference evidence="2 3" key="1">
    <citation type="submission" date="2020-10" db="EMBL/GenBank/DDBJ databases">
        <title>Wide distribution of Phycisphaera-like planctomycetes from WD2101 soil group in peatlands and genome analysis of the first cultivated representative.</title>
        <authorList>
            <person name="Dedysh S.N."/>
            <person name="Beletsky A.V."/>
            <person name="Ivanova A."/>
            <person name="Kulichevskaya I.S."/>
            <person name="Suzina N.E."/>
            <person name="Philippov D.A."/>
            <person name="Rakitin A.L."/>
            <person name="Mardanov A.V."/>
            <person name="Ravin N.V."/>
        </authorList>
    </citation>
    <scope>NUCLEOTIDE SEQUENCE [LARGE SCALE GENOMIC DNA]</scope>
    <source>
        <strain evidence="2 3">M1803</strain>
    </source>
</reference>
<accession>A0A7M2WXH8</accession>
<gene>
    <name evidence="2" type="ORF">IPV69_25510</name>
</gene>
<organism evidence="2 3">
    <name type="scientific">Humisphaera borealis</name>
    <dbReference type="NCBI Taxonomy" id="2807512"/>
    <lineage>
        <taxon>Bacteria</taxon>
        <taxon>Pseudomonadati</taxon>
        <taxon>Planctomycetota</taxon>
        <taxon>Phycisphaerae</taxon>
        <taxon>Tepidisphaerales</taxon>
        <taxon>Tepidisphaeraceae</taxon>
        <taxon>Humisphaera</taxon>
    </lineage>
</organism>
<dbReference type="InterPro" id="IPR024079">
    <property type="entry name" value="MetalloPept_cat_dom_sf"/>
</dbReference>
<protein>
    <recommendedName>
        <fullName evidence="1">Peptidase M11 gametolysin domain-containing protein</fullName>
    </recommendedName>
</protein>
<keyword evidence="3" id="KW-1185">Reference proteome</keyword>
<dbReference type="KEGG" id="hbs:IPV69_25510"/>
<sequence length="323" mass="34155">MSKTATCESLESRTLFAATGTRDLLYVNVRFSDQTSYPLSTSAATTQAREATDMIENFAAGNLSYTYTVKSVALSKTTAYYKSGGTSKIAEDTDAALRATGYSTTKFEHISYRFAGVSGSAGLGQVGGKRIWLRSNASTVLAHEMGHNLGLYHSSLANPKGSNPFGSYDKSEYGDVFSNMGYGGSKDWSAGQKYFLGWLGGSRSKFVDAAKAGTTTVDLTSHDDATSYASSNTYLVRIKISSTTVYTVEYRKGLGGVLIHRTPTSLTGGLLLDATPSTETASDAALKFGKSLTDTRSSGSADDVKISVVQNGSKAKVTVKIGG</sequence>
<dbReference type="RefSeq" id="WP_206292555.1">
    <property type="nucleotide sequence ID" value="NZ_CP063458.1"/>
</dbReference>
<name>A0A7M2WXH8_9BACT</name>
<proteinExistence type="predicted"/>
<dbReference type="EMBL" id="CP063458">
    <property type="protein sequence ID" value="QOV89511.1"/>
    <property type="molecule type" value="Genomic_DNA"/>
</dbReference>
<dbReference type="Proteomes" id="UP000593765">
    <property type="component" value="Chromosome"/>
</dbReference>
<dbReference type="Pfam" id="PF05548">
    <property type="entry name" value="Peptidase_M11"/>
    <property type="match status" value="1"/>
</dbReference>
<evidence type="ECO:0000313" key="3">
    <source>
        <dbReference type="Proteomes" id="UP000593765"/>
    </source>
</evidence>
<dbReference type="AlphaFoldDB" id="A0A7M2WXH8"/>
<dbReference type="GO" id="GO:0008237">
    <property type="term" value="F:metallopeptidase activity"/>
    <property type="evidence" value="ECO:0007669"/>
    <property type="project" value="InterPro"/>
</dbReference>